<keyword evidence="1" id="KW-0175">Coiled coil</keyword>
<keyword evidence="2" id="KW-0812">Transmembrane</keyword>
<evidence type="ECO:0000256" key="1">
    <source>
        <dbReference type="SAM" id="Coils"/>
    </source>
</evidence>
<evidence type="ECO:0008006" key="5">
    <source>
        <dbReference type="Google" id="ProtNLM"/>
    </source>
</evidence>
<name>G6XJ07_9PROT</name>
<reference evidence="3 4" key="1">
    <citation type="submission" date="2011-10" db="EMBL/GenBank/DDBJ databases">
        <title>Genome sequence of Gluconobacter morbifer G707, isolated from Drosophila gut.</title>
        <authorList>
            <person name="Lee W.-J."/>
            <person name="Kim E.-K."/>
        </authorList>
    </citation>
    <scope>NUCLEOTIDE SEQUENCE [LARGE SCALE GENOMIC DNA]</scope>
    <source>
        <strain evidence="3 4">G707</strain>
    </source>
</reference>
<dbReference type="STRING" id="1088869.GMO_14730"/>
<keyword evidence="4" id="KW-1185">Reference proteome</keyword>
<evidence type="ECO:0000256" key="2">
    <source>
        <dbReference type="SAM" id="Phobius"/>
    </source>
</evidence>
<evidence type="ECO:0000313" key="4">
    <source>
        <dbReference type="Proteomes" id="UP000004949"/>
    </source>
</evidence>
<feature type="coiled-coil region" evidence="1">
    <location>
        <begin position="7"/>
        <end position="34"/>
    </location>
</feature>
<keyword evidence="2" id="KW-1133">Transmembrane helix</keyword>
<keyword evidence="2" id="KW-0472">Membrane</keyword>
<comment type="caution">
    <text evidence="3">The sequence shown here is derived from an EMBL/GenBank/DDBJ whole genome shotgun (WGS) entry which is preliminary data.</text>
</comment>
<protein>
    <recommendedName>
        <fullName evidence="5">DUF883 domain-containing protein</fullName>
    </recommendedName>
</protein>
<dbReference type="Proteomes" id="UP000004949">
    <property type="component" value="Unassembled WGS sequence"/>
</dbReference>
<dbReference type="OrthoDB" id="7273705at2"/>
<evidence type="ECO:0000313" key="3">
    <source>
        <dbReference type="EMBL" id="EHH68123.1"/>
    </source>
</evidence>
<dbReference type="EMBL" id="AGQV01000004">
    <property type="protein sequence ID" value="EHH68123.1"/>
    <property type="molecule type" value="Genomic_DNA"/>
</dbReference>
<accession>G6XJ07</accession>
<feature type="transmembrane region" description="Helical" evidence="2">
    <location>
        <begin position="71"/>
        <end position="90"/>
    </location>
</feature>
<organism evidence="3 4">
    <name type="scientific">Gluconobacter morbifer G707</name>
    <dbReference type="NCBI Taxonomy" id="1088869"/>
    <lineage>
        <taxon>Bacteria</taxon>
        <taxon>Pseudomonadati</taxon>
        <taxon>Pseudomonadota</taxon>
        <taxon>Alphaproteobacteria</taxon>
        <taxon>Acetobacterales</taxon>
        <taxon>Acetobacteraceae</taxon>
        <taxon>Gluconobacter</taxon>
    </lineage>
</organism>
<proteinExistence type="predicted"/>
<gene>
    <name evidence="3" type="ORF">GMO_14730</name>
</gene>
<dbReference type="PATRIC" id="fig|1088869.3.peg.1473"/>
<dbReference type="AlphaFoldDB" id="G6XJ07"/>
<sequence length="92" mass="10312">MSRHTVKNNVEAMTESTQEQLDTLRTQVQQLLENYVNPRLLDAAERTDHAVANARKIKDHEIENVSTRVRAQPIAAVLISAVVGFLAGRFSK</sequence>